<dbReference type="Pfam" id="PF14281">
    <property type="entry name" value="PDDEXK_4"/>
    <property type="match status" value="1"/>
</dbReference>
<reference evidence="1 2" key="1">
    <citation type="submission" date="2019-11" db="EMBL/GenBank/DDBJ databases">
        <authorList>
            <person name="An D."/>
        </authorList>
    </citation>
    <scope>NUCLEOTIDE SEQUENCE [LARGE SCALE GENOMIC DNA]</scope>
    <source>
        <strain evidence="1 2">YIM 103518</strain>
    </source>
</reference>
<dbReference type="Proteomes" id="UP000473854">
    <property type="component" value="Unassembled WGS sequence"/>
</dbReference>
<dbReference type="EMBL" id="WLYL01000007">
    <property type="protein sequence ID" value="MTD10557.1"/>
    <property type="molecule type" value="Genomic_DNA"/>
</dbReference>
<gene>
    <name evidence="1" type="ORF">GIX10_03695</name>
</gene>
<name>A0A6L6GDT4_9GAMM</name>
<evidence type="ECO:0008006" key="3">
    <source>
        <dbReference type="Google" id="ProtNLM"/>
    </source>
</evidence>
<protein>
    <recommendedName>
        <fullName evidence="3">PD-(D/E)XK nuclease superfamily protein</fullName>
    </recommendedName>
</protein>
<dbReference type="RefSeq" id="WP_154772190.1">
    <property type="nucleotide sequence ID" value="NZ_WLYL01000007.1"/>
</dbReference>
<organism evidence="1 2">
    <name type="scientific">Acinetobacter faecalis</name>
    <dbReference type="NCBI Taxonomy" id="2665161"/>
    <lineage>
        <taxon>Bacteria</taxon>
        <taxon>Pseudomonadati</taxon>
        <taxon>Pseudomonadota</taxon>
        <taxon>Gammaproteobacteria</taxon>
        <taxon>Moraxellales</taxon>
        <taxon>Moraxellaceae</taxon>
        <taxon>Acinetobacter</taxon>
    </lineage>
</organism>
<dbReference type="InterPro" id="IPR029470">
    <property type="entry name" value="PDDEXK_4"/>
</dbReference>
<comment type="caution">
    <text evidence="1">The sequence shown here is derived from an EMBL/GenBank/DDBJ whole genome shotgun (WGS) entry which is preliminary data.</text>
</comment>
<evidence type="ECO:0000313" key="2">
    <source>
        <dbReference type="Proteomes" id="UP000473854"/>
    </source>
</evidence>
<evidence type="ECO:0000313" key="1">
    <source>
        <dbReference type="EMBL" id="MTD10557.1"/>
    </source>
</evidence>
<sequence>MTNGVERLLKKLILDDDFSHLLSLTNKEINLMDILKVSHKELQHSNFLAWLMSPNESHNLGDCAFKEFIKIYFKENEFESLGGDTGLSVFDYINFDFDDLVIKREYKNIDLIFLSEKNKFCMVVENKIHSTESKGQLKKYRDFVEKEFSNYKHRIYLYLSLKEQNLSGDDSDYYIQITYNHIIKLLNTLLATQQISISEQTRFVLQQYLQTLKSMLNQNEEIETLTKELYKKYKAAFDLVFKYCATSESEELSSFLQELIESETSIVSFQSTKSYVRFKPKFIYDKVGVLKEKGIFPKDEDIDDDWIYLFEFNIRNNCINFDLKIGDGDSDIRSKILDIYQNNSHFFNKVNKKFSLKWHLSFQKEILRRDEFERFIETGNIEETKIIITRRFQELIEKIKEYEKIIFNELS</sequence>
<dbReference type="AlphaFoldDB" id="A0A6L6GDT4"/>
<accession>A0A6L6GDT4</accession>
<proteinExistence type="predicted"/>